<feature type="signal peptide" evidence="2">
    <location>
        <begin position="1"/>
        <end position="31"/>
    </location>
</feature>
<evidence type="ECO:0000256" key="1">
    <source>
        <dbReference type="SAM" id="MobiDB-lite"/>
    </source>
</evidence>
<dbReference type="Proteomes" id="UP000295106">
    <property type="component" value="Unassembled WGS sequence"/>
</dbReference>
<dbReference type="GeneID" id="99684631"/>
<gene>
    <name evidence="3" type="ORF">EV684_105102</name>
</gene>
<feature type="region of interest" description="Disordered" evidence="1">
    <location>
        <begin position="90"/>
        <end position="127"/>
    </location>
</feature>
<dbReference type="AlphaFoldDB" id="A0A4R2MJ54"/>
<sequence>MFRFRARVRCASWVAVLAMLFAALAPAVSHALESARGVSWVEICGAQGPKRLLIDEGGEPVAPAALQLAEHCAYCSVQAADLAPLPAPVAVQPGPDRRPLPVPPAATPLPAEPGWPDAHPRAPPLPV</sequence>
<dbReference type="OrthoDB" id="8536886at2"/>
<dbReference type="Pfam" id="PF11162">
    <property type="entry name" value="DUF2946"/>
    <property type="match status" value="1"/>
</dbReference>
<feature type="compositionally biased region" description="Pro residues" evidence="1">
    <location>
        <begin position="100"/>
        <end position="113"/>
    </location>
</feature>
<evidence type="ECO:0000313" key="3">
    <source>
        <dbReference type="EMBL" id="TCP02936.1"/>
    </source>
</evidence>
<evidence type="ECO:0000256" key="2">
    <source>
        <dbReference type="SAM" id="SignalP"/>
    </source>
</evidence>
<dbReference type="RefSeq" id="WP_132646531.1">
    <property type="nucleotide sequence ID" value="NZ_CP181386.1"/>
</dbReference>
<proteinExistence type="predicted"/>
<dbReference type="InterPro" id="IPR021333">
    <property type="entry name" value="DUF2946"/>
</dbReference>
<protein>
    <submittedName>
        <fullName evidence="3">DUF2946 family protein</fullName>
    </submittedName>
</protein>
<organism evidence="3 4">
    <name type="scientific">Rubrivivax gelatinosus</name>
    <name type="common">Rhodocyclus gelatinosus</name>
    <name type="synonym">Rhodopseudomonas gelatinosa</name>
    <dbReference type="NCBI Taxonomy" id="28068"/>
    <lineage>
        <taxon>Bacteria</taxon>
        <taxon>Pseudomonadati</taxon>
        <taxon>Pseudomonadota</taxon>
        <taxon>Betaproteobacteria</taxon>
        <taxon>Burkholderiales</taxon>
        <taxon>Sphaerotilaceae</taxon>
        <taxon>Rubrivivax</taxon>
    </lineage>
</organism>
<comment type="caution">
    <text evidence="3">The sequence shown here is derived from an EMBL/GenBank/DDBJ whole genome shotgun (WGS) entry which is preliminary data.</text>
</comment>
<evidence type="ECO:0000313" key="4">
    <source>
        <dbReference type="Proteomes" id="UP000295106"/>
    </source>
</evidence>
<dbReference type="EMBL" id="SLXD01000005">
    <property type="protein sequence ID" value="TCP02936.1"/>
    <property type="molecule type" value="Genomic_DNA"/>
</dbReference>
<accession>A0A4R2MJ54</accession>
<name>A0A4R2MJ54_RUBGE</name>
<reference evidence="3 4" key="1">
    <citation type="submission" date="2019-03" db="EMBL/GenBank/DDBJ databases">
        <title>Genomic Encyclopedia of Type Strains, Phase IV (KMG-IV): sequencing the most valuable type-strain genomes for metagenomic binning, comparative biology and taxonomic classification.</title>
        <authorList>
            <person name="Goeker M."/>
        </authorList>
    </citation>
    <scope>NUCLEOTIDE SEQUENCE [LARGE SCALE GENOMIC DNA]</scope>
    <source>
        <strain evidence="3 4">DSM 1709</strain>
    </source>
</reference>
<feature type="chain" id="PRO_5020604479" evidence="2">
    <location>
        <begin position="32"/>
        <end position="127"/>
    </location>
</feature>
<keyword evidence="2" id="KW-0732">Signal</keyword>